<accession>G7NSV9</accession>
<feature type="non-terminal residue" evidence="1">
    <location>
        <position position="1"/>
    </location>
</feature>
<proteinExistence type="predicted"/>
<protein>
    <submittedName>
        <fullName evidence="1">Uncharacterized protein</fullName>
    </submittedName>
</protein>
<name>G7NSV9_MACMU</name>
<dbReference type="AlphaFoldDB" id="G7NSV9"/>
<gene>
    <name evidence="1" type="ORF">EGK_20781</name>
</gene>
<dbReference type="Proteomes" id="UP000013456">
    <property type="component" value="Chromosome X"/>
</dbReference>
<organism evidence="1">
    <name type="scientific">Macaca mulatta</name>
    <name type="common">Rhesus macaque</name>
    <dbReference type="NCBI Taxonomy" id="9544"/>
    <lineage>
        <taxon>Eukaryota</taxon>
        <taxon>Metazoa</taxon>
        <taxon>Chordata</taxon>
        <taxon>Craniata</taxon>
        <taxon>Vertebrata</taxon>
        <taxon>Euteleostomi</taxon>
        <taxon>Mammalia</taxon>
        <taxon>Eutheria</taxon>
        <taxon>Euarchontoglires</taxon>
        <taxon>Primates</taxon>
        <taxon>Haplorrhini</taxon>
        <taxon>Catarrhini</taxon>
        <taxon>Cercopithecidae</taxon>
        <taxon>Cercopithecinae</taxon>
        <taxon>Macaca</taxon>
    </lineage>
</organism>
<feature type="non-terminal residue" evidence="1">
    <location>
        <position position="29"/>
    </location>
</feature>
<evidence type="ECO:0000313" key="1">
    <source>
        <dbReference type="EMBL" id="EHH30958.1"/>
    </source>
</evidence>
<sequence>LHYVRYGNRESEYADIRREKPSLLPGMCQ</sequence>
<reference evidence="1" key="1">
    <citation type="journal article" date="2011" name="Nat. Biotechnol.">
        <title>Genome sequencing and comparison of two nonhuman primate animal models, the cynomolgus and Chinese rhesus macaques.</title>
        <authorList>
            <person name="Yan G."/>
            <person name="Zhang G."/>
            <person name="Fang X."/>
            <person name="Zhang Y."/>
            <person name="Li C."/>
            <person name="Ling F."/>
            <person name="Cooper D.N."/>
            <person name="Li Q."/>
            <person name="Li Y."/>
            <person name="van Gool A.J."/>
            <person name="Du H."/>
            <person name="Chen J."/>
            <person name="Chen R."/>
            <person name="Zhang P."/>
            <person name="Huang Z."/>
            <person name="Thompson J.R."/>
            <person name="Meng Y."/>
            <person name="Bai Y."/>
            <person name="Wang J."/>
            <person name="Zhuo M."/>
            <person name="Wang T."/>
            <person name="Huang Y."/>
            <person name="Wei L."/>
            <person name="Li J."/>
            <person name="Wang Z."/>
            <person name="Hu H."/>
            <person name="Yang P."/>
            <person name="Le L."/>
            <person name="Stenson P.D."/>
            <person name="Li B."/>
            <person name="Liu X."/>
            <person name="Ball E.V."/>
            <person name="An N."/>
            <person name="Huang Q."/>
            <person name="Zhang Y."/>
            <person name="Fan W."/>
            <person name="Zhang X."/>
            <person name="Li Y."/>
            <person name="Wang W."/>
            <person name="Katze M.G."/>
            <person name="Su B."/>
            <person name="Nielsen R."/>
            <person name="Yang H."/>
            <person name="Wang J."/>
            <person name="Wang X."/>
            <person name="Wang J."/>
        </authorList>
    </citation>
    <scope>NUCLEOTIDE SEQUENCE [LARGE SCALE GENOMIC DNA]</scope>
    <source>
        <strain evidence="1">CR-5</strain>
    </source>
</reference>
<dbReference type="EMBL" id="CM001273">
    <property type="protein sequence ID" value="EHH30958.1"/>
    <property type="molecule type" value="Genomic_DNA"/>
</dbReference>